<evidence type="ECO:0000313" key="2">
    <source>
        <dbReference type="Proteomes" id="UP000003505"/>
    </source>
</evidence>
<accession>C9LUG8</accession>
<gene>
    <name evidence="1" type="ORF">SELSPUOL_00975</name>
</gene>
<dbReference type="EMBL" id="ACKP02000015">
    <property type="protein sequence ID" value="EEX77699.1"/>
    <property type="molecule type" value="Genomic_DNA"/>
</dbReference>
<dbReference type="Proteomes" id="UP000003505">
    <property type="component" value="Unassembled WGS sequence"/>
</dbReference>
<sequence length="44" mass="4985">MVLCDMSGERAAGLLSLVFAQERYGFGKIFLAKFPKMRYTTYSS</sequence>
<reference evidence="1 2" key="1">
    <citation type="submission" date="2009-09" db="EMBL/GenBank/DDBJ databases">
        <authorList>
            <person name="Weinstock G."/>
            <person name="Sodergren E."/>
            <person name="Clifton S."/>
            <person name="Fulton L."/>
            <person name="Fulton B."/>
            <person name="Courtney L."/>
            <person name="Fronick C."/>
            <person name="Harrison M."/>
            <person name="Strong C."/>
            <person name="Farmer C."/>
            <person name="Delahaunty K."/>
            <person name="Markovic C."/>
            <person name="Hall O."/>
            <person name="Minx P."/>
            <person name="Tomlinson C."/>
            <person name="Mitreva M."/>
            <person name="Nelson J."/>
            <person name="Hou S."/>
            <person name="Wollam A."/>
            <person name="Pepin K.H."/>
            <person name="Johnson M."/>
            <person name="Bhonagiri V."/>
            <person name="Nash W.E."/>
            <person name="Warren W."/>
            <person name="Chinwalla A."/>
            <person name="Mardis E.R."/>
            <person name="Wilson R.K."/>
        </authorList>
    </citation>
    <scope>NUCLEOTIDE SEQUENCE [LARGE SCALE GENOMIC DNA]</scope>
    <source>
        <strain evidence="2">ATCC 35185 / DSM 20758 / VPI D19B-28</strain>
    </source>
</reference>
<organism evidence="1 2">
    <name type="scientific">Selenomonas sputigena (strain ATCC 35185 / DSM 20758 / CCUG 44933 / VPI D19B-28)</name>
    <dbReference type="NCBI Taxonomy" id="546271"/>
    <lineage>
        <taxon>Bacteria</taxon>
        <taxon>Bacillati</taxon>
        <taxon>Bacillota</taxon>
        <taxon>Negativicutes</taxon>
        <taxon>Selenomonadales</taxon>
        <taxon>Selenomonadaceae</taxon>
        <taxon>Selenomonas</taxon>
    </lineage>
</organism>
<comment type="caution">
    <text evidence="1">The sequence shown here is derived from an EMBL/GenBank/DDBJ whole genome shotgun (WGS) entry which is preliminary data.</text>
</comment>
<evidence type="ECO:0000313" key="1">
    <source>
        <dbReference type="EMBL" id="EEX77699.1"/>
    </source>
</evidence>
<protein>
    <submittedName>
        <fullName evidence="1">Uncharacterized protein</fullName>
    </submittedName>
</protein>
<proteinExistence type="predicted"/>
<dbReference type="AlphaFoldDB" id="C9LUG8"/>
<name>C9LUG8_SELS3</name>